<name>A0A2V3ZR10_9BACT</name>
<dbReference type="EMBL" id="QFLI01000013">
    <property type="protein sequence ID" value="PXX96029.1"/>
    <property type="molecule type" value="Genomic_DNA"/>
</dbReference>
<gene>
    <name evidence="2" type="ORF">DF185_20955</name>
</gene>
<sequence>MDFGRLIIGLFLMVNTIYKLYQKRISWPRMAFSVLVGMGFVLQSFGGYQDFKIEDYFSSSQLEYWSLLDQFLLVSLIFFMGRYMYELIRNKRREKLQA</sequence>
<keyword evidence="1" id="KW-0472">Membrane</keyword>
<dbReference type="AlphaFoldDB" id="A0A2V3ZR10"/>
<dbReference type="Proteomes" id="UP000248079">
    <property type="component" value="Unassembled WGS sequence"/>
</dbReference>
<comment type="caution">
    <text evidence="2">The sequence shown here is derived from an EMBL/GenBank/DDBJ whole genome shotgun (WGS) entry which is preliminary data.</text>
</comment>
<protein>
    <submittedName>
        <fullName evidence="2">Uncharacterized protein</fullName>
    </submittedName>
</protein>
<evidence type="ECO:0000313" key="3">
    <source>
        <dbReference type="Proteomes" id="UP000248079"/>
    </source>
</evidence>
<keyword evidence="3" id="KW-1185">Reference proteome</keyword>
<feature type="transmembrane region" description="Helical" evidence="1">
    <location>
        <begin position="68"/>
        <end position="85"/>
    </location>
</feature>
<keyword evidence="1" id="KW-0812">Transmembrane</keyword>
<reference evidence="2 3" key="1">
    <citation type="submission" date="2018-05" db="EMBL/GenBank/DDBJ databases">
        <title>Marinifilum breve JC075T sp. nov., a marine bacterium isolated from Yongle Blue Hole in the South China Sea.</title>
        <authorList>
            <person name="Fu T."/>
        </authorList>
    </citation>
    <scope>NUCLEOTIDE SEQUENCE [LARGE SCALE GENOMIC DNA]</scope>
    <source>
        <strain evidence="2 3">JC075</strain>
    </source>
</reference>
<feature type="transmembrane region" description="Helical" evidence="1">
    <location>
        <begin position="30"/>
        <end position="48"/>
    </location>
</feature>
<keyword evidence="1" id="KW-1133">Transmembrane helix</keyword>
<proteinExistence type="predicted"/>
<evidence type="ECO:0000256" key="1">
    <source>
        <dbReference type="SAM" id="Phobius"/>
    </source>
</evidence>
<organism evidence="2 3">
    <name type="scientific">Marinifilum breve</name>
    <dbReference type="NCBI Taxonomy" id="2184082"/>
    <lineage>
        <taxon>Bacteria</taxon>
        <taxon>Pseudomonadati</taxon>
        <taxon>Bacteroidota</taxon>
        <taxon>Bacteroidia</taxon>
        <taxon>Marinilabiliales</taxon>
        <taxon>Marinifilaceae</taxon>
    </lineage>
</organism>
<accession>A0A2V3ZR10</accession>
<evidence type="ECO:0000313" key="2">
    <source>
        <dbReference type="EMBL" id="PXX96029.1"/>
    </source>
</evidence>